<dbReference type="OrthoDB" id="9793120at2"/>
<dbReference type="AlphaFoldDB" id="A0A3D8P7B2"/>
<comment type="similarity">
    <text evidence="1 4 6">Belongs to the spermidine/spermine synthase family.</text>
</comment>
<dbReference type="GO" id="GO:0004766">
    <property type="term" value="F:spermidine synthase activity"/>
    <property type="evidence" value="ECO:0007669"/>
    <property type="project" value="UniProtKB-UniRule"/>
</dbReference>
<proteinExistence type="inferred from homology"/>
<dbReference type="NCBIfam" id="NF002010">
    <property type="entry name" value="PRK00811.1"/>
    <property type="match status" value="1"/>
</dbReference>
<evidence type="ECO:0000256" key="6">
    <source>
        <dbReference type="RuleBase" id="RU003836"/>
    </source>
</evidence>
<dbReference type="EMBL" id="QSLN01000002">
    <property type="protein sequence ID" value="RDV84291.1"/>
    <property type="molecule type" value="Genomic_DNA"/>
</dbReference>
<dbReference type="RefSeq" id="WP_115792033.1">
    <property type="nucleotide sequence ID" value="NZ_QSLN01000002.1"/>
</dbReference>
<dbReference type="InterPro" id="IPR037163">
    <property type="entry name" value="Spermidine_synt_N_sf"/>
</dbReference>
<dbReference type="HAMAP" id="MF_00198">
    <property type="entry name" value="Spermidine_synth"/>
    <property type="match status" value="1"/>
</dbReference>
<dbReference type="Gene3D" id="3.40.50.150">
    <property type="entry name" value="Vaccinia Virus protein VP39"/>
    <property type="match status" value="1"/>
</dbReference>
<dbReference type="CDD" id="cd02440">
    <property type="entry name" value="AdoMet_MTases"/>
    <property type="match status" value="1"/>
</dbReference>
<dbReference type="Gene3D" id="2.30.140.10">
    <property type="entry name" value="Spermidine synthase, tetramerisation domain"/>
    <property type="match status" value="1"/>
</dbReference>
<name>A0A3D8P7B2_9THEO</name>
<dbReference type="InterPro" id="IPR029063">
    <property type="entry name" value="SAM-dependent_MTases_sf"/>
</dbReference>
<dbReference type="GO" id="GO:0005829">
    <property type="term" value="C:cytosol"/>
    <property type="evidence" value="ECO:0007669"/>
    <property type="project" value="TreeGrafter"/>
</dbReference>
<dbReference type="GO" id="GO:0008295">
    <property type="term" value="P:spermidine biosynthetic process"/>
    <property type="evidence" value="ECO:0007669"/>
    <property type="project" value="UniProtKB-UniRule"/>
</dbReference>
<dbReference type="NCBIfam" id="TIGR00417">
    <property type="entry name" value="speE"/>
    <property type="match status" value="1"/>
</dbReference>
<sequence length="277" mass="31677">MELWYTENQNDDLRFSCRVTRTLHVEKTPFQHLAVLETPCFGRVLVLDGIVQTTVWDEFMYHEMIAHVPLNTHPRPEKVLIIGGGDGGTAREVVRHPKVKNAVMVEIDERVIAVSRQYLPELSRGLDDPKLELRIEDGIEYVTKHPGEYDVILIDSPDPIGPAKGLFGRQFYEGVAAALKEDGLFVAQTESPLFNPDLIAEIYRNLREIFPIVRLYLTCVPTYPGGMWSFTLASKKYDPLEVKPEDIPALPYRYYNAEIHRAAFALPQFLQEILRRA</sequence>
<comment type="catalytic activity">
    <reaction evidence="4 7">
        <text>S-adenosyl 3-(methylsulfanyl)propylamine + putrescine = S-methyl-5'-thioadenosine + spermidine + H(+)</text>
        <dbReference type="Rhea" id="RHEA:12721"/>
        <dbReference type="ChEBI" id="CHEBI:15378"/>
        <dbReference type="ChEBI" id="CHEBI:17509"/>
        <dbReference type="ChEBI" id="CHEBI:57443"/>
        <dbReference type="ChEBI" id="CHEBI:57834"/>
        <dbReference type="ChEBI" id="CHEBI:326268"/>
        <dbReference type="EC" id="2.5.1.16"/>
    </reaction>
</comment>
<keyword evidence="10" id="KW-1185">Reference proteome</keyword>
<reference evidence="9 10" key="1">
    <citation type="submission" date="2018-08" db="EMBL/GenBank/DDBJ databases">
        <title>Form III RuBisCO-mediated autotrophy in Thermodesulfobium bacteria.</title>
        <authorList>
            <person name="Toshchakov S.V."/>
            <person name="Kublanov I.V."/>
            <person name="Frolov E."/>
            <person name="Bonch-Osmolovskaya E.A."/>
            <person name="Tourova T.P."/>
            <person name="Chernych N.A."/>
            <person name="Lebedinsky A.V."/>
        </authorList>
    </citation>
    <scope>NUCLEOTIDE SEQUENCE [LARGE SCALE GENOMIC DNA]</scope>
    <source>
        <strain evidence="9 10">SR</strain>
    </source>
</reference>
<dbReference type="PANTHER" id="PTHR11558">
    <property type="entry name" value="SPERMIDINE/SPERMINE SYNTHASE"/>
    <property type="match status" value="1"/>
</dbReference>
<feature type="domain" description="PABS" evidence="8">
    <location>
        <begin position="2"/>
        <end position="235"/>
    </location>
</feature>
<dbReference type="SUPFAM" id="SSF53335">
    <property type="entry name" value="S-adenosyl-L-methionine-dependent methyltransferases"/>
    <property type="match status" value="1"/>
</dbReference>
<keyword evidence="2 4" id="KW-0808">Transferase</keyword>
<gene>
    <name evidence="4" type="primary">speE</name>
    <name evidence="9" type="ORF">DXX99_03000</name>
</gene>
<accession>A0A3D8P7B2</accession>
<evidence type="ECO:0000256" key="5">
    <source>
        <dbReference type="PROSITE-ProRule" id="PRU00354"/>
    </source>
</evidence>
<feature type="binding site" evidence="4">
    <location>
        <position position="31"/>
    </location>
    <ligand>
        <name>S-methyl-5'-thioadenosine</name>
        <dbReference type="ChEBI" id="CHEBI:17509"/>
    </ligand>
</feature>
<dbReference type="InterPro" id="IPR030373">
    <property type="entry name" value="PABS_CS"/>
</dbReference>
<organism evidence="9 10">
    <name type="scientific">Ammonifex thiophilus</name>
    <dbReference type="NCBI Taxonomy" id="444093"/>
    <lineage>
        <taxon>Bacteria</taxon>
        <taxon>Bacillati</taxon>
        <taxon>Bacillota</taxon>
        <taxon>Clostridia</taxon>
        <taxon>Thermoanaerobacterales</taxon>
        <taxon>Thermoanaerobacteraceae</taxon>
        <taxon>Ammonifex</taxon>
    </lineage>
</organism>
<evidence type="ECO:0000259" key="8">
    <source>
        <dbReference type="PROSITE" id="PS51006"/>
    </source>
</evidence>
<dbReference type="UniPathway" id="UPA00248">
    <property type="reaction ID" value="UER00314"/>
</dbReference>
<protein>
    <recommendedName>
        <fullName evidence="4">Polyamine aminopropyltransferase</fullName>
    </recommendedName>
    <alternativeName>
        <fullName evidence="4">Putrescine aminopropyltransferase</fullName>
        <shortName evidence="4">PAPT</shortName>
    </alternativeName>
    <alternativeName>
        <fullName evidence="4">Spermidine synthase</fullName>
        <shortName evidence="4">SPDS</shortName>
        <shortName evidence="4">SPDSY</shortName>
        <ecNumber evidence="4">2.5.1.16</ecNumber>
    </alternativeName>
</protein>
<feature type="binding site" evidence="4">
    <location>
        <begin position="137"/>
        <end position="138"/>
    </location>
    <ligand>
        <name>S-methyl-5'-thioadenosine</name>
        <dbReference type="ChEBI" id="CHEBI:17509"/>
    </ligand>
</feature>
<feature type="binding site" evidence="4">
    <location>
        <position position="106"/>
    </location>
    <ligand>
        <name>S-methyl-5'-thioadenosine</name>
        <dbReference type="ChEBI" id="CHEBI:17509"/>
    </ligand>
</feature>
<keyword evidence="4 7" id="KW-0745">Spermidine biosynthesis</keyword>
<evidence type="ECO:0000313" key="9">
    <source>
        <dbReference type="EMBL" id="RDV84291.1"/>
    </source>
</evidence>
<dbReference type="PROSITE" id="PS51006">
    <property type="entry name" value="PABS_2"/>
    <property type="match status" value="1"/>
</dbReference>
<comment type="subunit">
    <text evidence="4">Homodimer or homotetramer.</text>
</comment>
<dbReference type="InterPro" id="IPR035246">
    <property type="entry name" value="Spermidine_synt_N"/>
</dbReference>
<evidence type="ECO:0000256" key="1">
    <source>
        <dbReference type="ARBA" id="ARBA00007867"/>
    </source>
</evidence>
<feature type="binding site" evidence="4">
    <location>
        <begin position="155"/>
        <end position="158"/>
    </location>
    <ligand>
        <name>spermidine</name>
        <dbReference type="ChEBI" id="CHEBI:57834"/>
    </ligand>
</feature>
<dbReference type="EC" id="2.5.1.16" evidence="4"/>
<evidence type="ECO:0000256" key="3">
    <source>
        <dbReference type="ARBA" id="ARBA00023115"/>
    </source>
</evidence>
<feature type="binding site" evidence="4">
    <location>
        <position position="162"/>
    </location>
    <ligand>
        <name>S-methyl-5'-thioadenosine</name>
        <dbReference type="ChEBI" id="CHEBI:17509"/>
    </ligand>
</feature>
<feature type="binding site" evidence="4">
    <location>
        <position position="86"/>
    </location>
    <ligand>
        <name>spermidine</name>
        <dbReference type="ChEBI" id="CHEBI:57834"/>
    </ligand>
</feature>
<dbReference type="InterPro" id="IPR030374">
    <property type="entry name" value="PABS"/>
</dbReference>
<comment type="caution">
    <text evidence="9">The sequence shown here is derived from an EMBL/GenBank/DDBJ whole genome shotgun (WGS) entry which is preliminary data.</text>
</comment>
<dbReference type="Pfam" id="PF17284">
    <property type="entry name" value="Spermine_synt_N"/>
    <property type="match status" value="1"/>
</dbReference>
<evidence type="ECO:0000256" key="4">
    <source>
        <dbReference type="HAMAP-Rule" id="MF_00198"/>
    </source>
</evidence>
<evidence type="ECO:0000313" key="10">
    <source>
        <dbReference type="Proteomes" id="UP000256329"/>
    </source>
</evidence>
<feature type="active site" description="Proton acceptor" evidence="4 5">
    <location>
        <position position="155"/>
    </location>
</feature>
<keyword evidence="3 4" id="KW-0620">Polyamine biosynthesis</keyword>
<evidence type="ECO:0000256" key="2">
    <source>
        <dbReference type="ARBA" id="ARBA00022679"/>
    </source>
</evidence>
<comment type="function">
    <text evidence="4">Catalyzes the irreversible transfer of a propylamine group from the amino donor S-adenosylmethioninamine (decarboxy-AdoMet) to putrescine (1,4-diaminobutane) to yield spermidine.</text>
</comment>
<dbReference type="PROSITE" id="PS01330">
    <property type="entry name" value="PABS_1"/>
    <property type="match status" value="1"/>
</dbReference>
<dbReference type="InterPro" id="IPR001045">
    <property type="entry name" value="Spermi_synthase"/>
</dbReference>
<dbReference type="PANTHER" id="PTHR11558:SF11">
    <property type="entry name" value="SPERMIDINE SYNTHASE"/>
    <property type="match status" value="1"/>
</dbReference>
<evidence type="ECO:0000256" key="7">
    <source>
        <dbReference type="RuleBase" id="RU003837"/>
    </source>
</evidence>
<dbReference type="Pfam" id="PF01564">
    <property type="entry name" value="Spermine_synth"/>
    <property type="match status" value="1"/>
</dbReference>
<comment type="pathway">
    <text evidence="4">Amine and polyamine biosynthesis; spermidine biosynthesis; spermidine from putrescine: step 1/1.</text>
</comment>
<feature type="binding site" evidence="4">
    <location>
        <position position="62"/>
    </location>
    <ligand>
        <name>spermidine</name>
        <dbReference type="ChEBI" id="CHEBI:57834"/>
    </ligand>
</feature>
<dbReference type="Proteomes" id="UP000256329">
    <property type="component" value="Unassembled WGS sequence"/>
</dbReference>
<dbReference type="NCBIfam" id="NF037959">
    <property type="entry name" value="MFS_SpdSyn"/>
    <property type="match status" value="1"/>
</dbReference>